<evidence type="ECO:0000313" key="3">
    <source>
        <dbReference type="Proteomes" id="UP000001950"/>
    </source>
</evidence>
<gene>
    <name evidence="2" type="ORF">TA09755</name>
</gene>
<dbReference type="KEGG" id="tan:TA09755"/>
<name>Q4UJ61_THEAN</name>
<protein>
    <submittedName>
        <fullName evidence="2">Uncharacterized protein</fullName>
    </submittedName>
</protein>
<keyword evidence="3" id="KW-1185">Reference proteome</keyword>
<dbReference type="Pfam" id="PF04385">
    <property type="entry name" value="FAINT"/>
    <property type="match status" value="1"/>
</dbReference>
<dbReference type="OMA" id="CKCENIV"/>
<keyword evidence="1" id="KW-0732">Signal</keyword>
<organism evidence="2 3">
    <name type="scientific">Theileria annulata</name>
    <dbReference type="NCBI Taxonomy" id="5874"/>
    <lineage>
        <taxon>Eukaryota</taxon>
        <taxon>Sar</taxon>
        <taxon>Alveolata</taxon>
        <taxon>Apicomplexa</taxon>
        <taxon>Aconoidasida</taxon>
        <taxon>Piroplasmida</taxon>
        <taxon>Theileriidae</taxon>
        <taxon>Theileria</taxon>
    </lineage>
</organism>
<feature type="chain" id="PRO_5004245091" evidence="1">
    <location>
        <begin position="21"/>
        <end position="165"/>
    </location>
</feature>
<feature type="signal peptide" evidence="1">
    <location>
        <begin position="1"/>
        <end position="20"/>
    </location>
</feature>
<dbReference type="OrthoDB" id="362264at2759"/>
<sequence>MAKFIYFLVIIFVKLLICECENVVLNISAKPVELNTNKINSNTYFVNGLPCKKFAPKPNNSVKKVMEGNIKVWEDSRSECTDAIVYPETDRPKLVHLFITTDARSSHEYYSREGDKWTKIDEAKYRTLLDEFLPQTSRPSMGKKKGSFQLPSLFIVFLQFFLYSF</sequence>
<dbReference type="VEuPathDB" id="PiroplasmaDB:TA09755"/>
<dbReference type="GeneID" id="3864341"/>
<reference evidence="2 3" key="1">
    <citation type="journal article" date="2005" name="Science">
        <title>Genome of the host-cell transforming parasite Theileria annulata compared with T. parva.</title>
        <authorList>
            <person name="Pain A."/>
            <person name="Renauld H."/>
            <person name="Berriman M."/>
            <person name="Murphy L."/>
            <person name="Yeats C.A."/>
            <person name="Weir W."/>
            <person name="Kerhornou A."/>
            <person name="Aslett M."/>
            <person name="Bishop R."/>
            <person name="Bouchier C."/>
            <person name="Cochet M."/>
            <person name="Coulson R.M.R."/>
            <person name="Cronin A."/>
            <person name="de Villiers E.P."/>
            <person name="Fraser A."/>
            <person name="Fosker N."/>
            <person name="Gardner M."/>
            <person name="Goble A."/>
            <person name="Griffiths-Jones S."/>
            <person name="Harris D.E."/>
            <person name="Katzer F."/>
            <person name="Larke N."/>
            <person name="Lord A."/>
            <person name="Maser P."/>
            <person name="McKellar S."/>
            <person name="Mooney P."/>
            <person name="Morton F."/>
            <person name="Nene V."/>
            <person name="O'Neil S."/>
            <person name="Price C."/>
            <person name="Quail M.A."/>
            <person name="Rabbinowitsch E."/>
            <person name="Rawlings N.D."/>
            <person name="Rutter S."/>
            <person name="Saunders D."/>
            <person name="Seeger K."/>
            <person name="Shah T."/>
            <person name="Squares R."/>
            <person name="Squares S."/>
            <person name="Tivey A."/>
            <person name="Walker A.R."/>
            <person name="Woodward J."/>
            <person name="Dobbelaere D.A.E."/>
            <person name="Langsley G."/>
            <person name="Rajandream M.A."/>
            <person name="McKeever D."/>
            <person name="Shiels B."/>
            <person name="Tait A."/>
            <person name="Barrell B.G."/>
            <person name="Hall N."/>
        </authorList>
    </citation>
    <scope>NUCLEOTIDE SEQUENCE [LARGE SCALE GENOMIC DNA]</scope>
    <source>
        <strain evidence="3">Ankara</strain>
    </source>
</reference>
<accession>Q4UJ61</accession>
<dbReference type="AlphaFoldDB" id="Q4UJ61"/>
<evidence type="ECO:0000313" key="2">
    <source>
        <dbReference type="EMBL" id="CAI72878.1"/>
    </source>
</evidence>
<dbReference type="InterPro" id="IPR007480">
    <property type="entry name" value="DUF529"/>
</dbReference>
<dbReference type="RefSeq" id="XP_953556.1">
    <property type="nucleotide sequence ID" value="XM_948463.1"/>
</dbReference>
<dbReference type="EMBL" id="CR940347">
    <property type="protein sequence ID" value="CAI72878.1"/>
    <property type="molecule type" value="Genomic_DNA"/>
</dbReference>
<dbReference type="InParanoid" id="Q4UJ61"/>
<evidence type="ECO:0000256" key="1">
    <source>
        <dbReference type="SAM" id="SignalP"/>
    </source>
</evidence>
<dbReference type="Proteomes" id="UP000001950">
    <property type="component" value="Chromosome 1"/>
</dbReference>
<proteinExistence type="predicted"/>
<dbReference type="eggNOG" id="ENOG502TN28">
    <property type="taxonomic scope" value="Eukaryota"/>
</dbReference>